<organism evidence="2 3">
    <name type="scientific">Paractinoplanes lichenicola</name>
    <dbReference type="NCBI Taxonomy" id="2802976"/>
    <lineage>
        <taxon>Bacteria</taxon>
        <taxon>Bacillati</taxon>
        <taxon>Actinomycetota</taxon>
        <taxon>Actinomycetes</taxon>
        <taxon>Micromonosporales</taxon>
        <taxon>Micromonosporaceae</taxon>
        <taxon>Paractinoplanes</taxon>
    </lineage>
</organism>
<sequence>MESSTRRRADEGFTLVELTVALAIITVVMTSLTVFLVHSRDAGRYATQRDTAVRLALDGMEKARGMRGSALLGGRQQCLTPCADVVSAQAGTLLGTNTTRWDAAGPGTLAVPQPGAQSDGSVVAAPGDPEILQLDGLPFKRFYYLGACWQPPVGSVTTGIACGPATTTAPLVRLVVAVTWRDSQCPANTCSHAEAALFSTAIVDPFLVG</sequence>
<proteinExistence type="predicted"/>
<dbReference type="Pfam" id="PF07963">
    <property type="entry name" value="N_methyl"/>
    <property type="match status" value="1"/>
</dbReference>
<evidence type="ECO:0000256" key="1">
    <source>
        <dbReference type="SAM" id="Phobius"/>
    </source>
</evidence>
<keyword evidence="1" id="KW-0472">Membrane</keyword>
<dbReference type="EMBL" id="JAENHO010000001">
    <property type="protein sequence ID" value="MBL7253269.1"/>
    <property type="molecule type" value="Genomic_DNA"/>
</dbReference>
<dbReference type="NCBIfam" id="TIGR02532">
    <property type="entry name" value="IV_pilin_GFxxxE"/>
    <property type="match status" value="1"/>
</dbReference>
<dbReference type="InterPro" id="IPR012902">
    <property type="entry name" value="N_methyl_site"/>
</dbReference>
<accession>A0ABS1VF17</accession>
<gene>
    <name evidence="2" type="ORF">JKJ07_02990</name>
</gene>
<evidence type="ECO:0000313" key="3">
    <source>
        <dbReference type="Proteomes" id="UP000598996"/>
    </source>
</evidence>
<reference evidence="2 3" key="1">
    <citation type="submission" date="2021-01" db="EMBL/GenBank/DDBJ databases">
        <title>Actinoplanes sp. nov. LDG1-01 isolated from lichen.</title>
        <authorList>
            <person name="Saeng-In P."/>
            <person name="Phongsopitanun W."/>
            <person name="Kanchanasin P."/>
            <person name="Yuki M."/>
            <person name="Kudo T."/>
            <person name="Ohkuma M."/>
            <person name="Tanasupawat S."/>
        </authorList>
    </citation>
    <scope>NUCLEOTIDE SEQUENCE [LARGE SCALE GENOMIC DNA]</scope>
    <source>
        <strain evidence="2 3">LDG1-01</strain>
    </source>
</reference>
<keyword evidence="1" id="KW-1133">Transmembrane helix</keyword>
<name>A0ABS1VF17_9ACTN</name>
<protein>
    <submittedName>
        <fullName evidence="2">Type II secretion system protein</fullName>
    </submittedName>
</protein>
<dbReference type="PROSITE" id="PS00409">
    <property type="entry name" value="PROKAR_NTER_METHYL"/>
    <property type="match status" value="1"/>
</dbReference>
<feature type="transmembrane region" description="Helical" evidence="1">
    <location>
        <begin position="12"/>
        <end position="37"/>
    </location>
</feature>
<keyword evidence="3" id="KW-1185">Reference proteome</keyword>
<evidence type="ECO:0000313" key="2">
    <source>
        <dbReference type="EMBL" id="MBL7253269.1"/>
    </source>
</evidence>
<keyword evidence="1" id="KW-0812">Transmembrane</keyword>
<comment type="caution">
    <text evidence="2">The sequence shown here is derived from an EMBL/GenBank/DDBJ whole genome shotgun (WGS) entry which is preliminary data.</text>
</comment>
<dbReference type="Proteomes" id="UP000598996">
    <property type="component" value="Unassembled WGS sequence"/>
</dbReference>
<dbReference type="RefSeq" id="WP_202989593.1">
    <property type="nucleotide sequence ID" value="NZ_JAENHO010000001.1"/>
</dbReference>